<keyword evidence="4" id="KW-1185">Reference proteome</keyword>
<dbReference type="STRING" id="883161.HMPREF9306_00567"/>
<accession>S2VZT8</accession>
<dbReference type="AlphaFoldDB" id="S2VZT8"/>
<dbReference type="EMBL" id="AGZR01000005">
    <property type="protein sequence ID" value="EPD33038.1"/>
    <property type="molecule type" value="Genomic_DNA"/>
</dbReference>
<feature type="transmembrane region" description="Helical" evidence="2">
    <location>
        <begin position="21"/>
        <end position="43"/>
    </location>
</feature>
<protein>
    <submittedName>
        <fullName evidence="3">Uncharacterized protein</fullName>
    </submittedName>
</protein>
<dbReference type="Proteomes" id="UP000014417">
    <property type="component" value="Unassembled WGS sequence"/>
</dbReference>
<evidence type="ECO:0000313" key="4">
    <source>
        <dbReference type="Proteomes" id="UP000014417"/>
    </source>
</evidence>
<feature type="region of interest" description="Disordered" evidence="1">
    <location>
        <begin position="128"/>
        <end position="169"/>
    </location>
</feature>
<evidence type="ECO:0000256" key="2">
    <source>
        <dbReference type="SAM" id="Phobius"/>
    </source>
</evidence>
<dbReference type="HOGENOM" id="CLU_445395_0_0_11"/>
<reference evidence="3 4" key="1">
    <citation type="submission" date="2013-04" db="EMBL/GenBank/DDBJ databases">
        <title>The Genome Sequence of Propionimicrobium lymphophilum ACS-093-V-SCH5.</title>
        <authorList>
            <consortium name="The Broad Institute Genomics Platform"/>
            <person name="Earl A."/>
            <person name="Ward D."/>
            <person name="Feldgarden M."/>
            <person name="Gevers D."/>
            <person name="Saerens B."/>
            <person name="Vaneechoutte M."/>
            <person name="Walker B."/>
            <person name="Young S."/>
            <person name="Zeng Q."/>
            <person name="Gargeya S."/>
            <person name="Fitzgerald M."/>
            <person name="Haas B."/>
            <person name="Abouelleil A."/>
            <person name="Allen A.W."/>
            <person name="Alvarado L."/>
            <person name="Arachchi H.M."/>
            <person name="Berlin A.M."/>
            <person name="Chapman S.B."/>
            <person name="Gainer-Dewar J."/>
            <person name="Goldberg J."/>
            <person name="Griggs A."/>
            <person name="Gujja S."/>
            <person name="Hansen M."/>
            <person name="Howarth C."/>
            <person name="Imamovic A."/>
            <person name="Ireland A."/>
            <person name="Larimer J."/>
            <person name="McCowan C."/>
            <person name="Murphy C."/>
            <person name="Pearson M."/>
            <person name="Poon T.W."/>
            <person name="Priest M."/>
            <person name="Roberts A."/>
            <person name="Saif S."/>
            <person name="Shea T."/>
            <person name="Sisk P."/>
            <person name="Sykes S."/>
            <person name="Wortman J."/>
            <person name="Nusbaum C."/>
            <person name="Birren B."/>
        </authorList>
    </citation>
    <scope>NUCLEOTIDE SEQUENCE [LARGE SCALE GENOMIC DNA]</scope>
    <source>
        <strain evidence="3 4">ACS-093-V-SCH5</strain>
    </source>
</reference>
<name>S2VZT8_9ACTN</name>
<proteinExistence type="predicted"/>
<keyword evidence="2" id="KW-0812">Transmembrane</keyword>
<keyword evidence="2" id="KW-1133">Transmembrane helix</keyword>
<evidence type="ECO:0000313" key="3">
    <source>
        <dbReference type="EMBL" id="EPD33038.1"/>
    </source>
</evidence>
<dbReference type="RefSeq" id="WP_016455413.1">
    <property type="nucleotide sequence ID" value="NZ_KE150269.1"/>
</dbReference>
<comment type="caution">
    <text evidence="3">The sequence shown here is derived from an EMBL/GenBank/DDBJ whole genome shotgun (WGS) entry which is preliminary data.</text>
</comment>
<sequence length="613" mass="66242">MNQQGVKKNSNVSGKRQRTGLRVTLVLVGVLILGLVVGTIGYLTASPGLNDSTKAPGLVQIVDVSRGGSAPKIVPFESGPFLENGELRVFRGQDYFSDELIAVNEDDNGGIARWRTKVVDGSDCELNDSSVSCSGQSVDLETGELSGEPDSSSSANYPYDSMTPPSLNELDESGIELHVDGFELYATKDYDVLWKKNISEDDLKLNGFLTTNPSVIVSNGTYILGSEDGLTSNKLSDDSQLWQINVPEGSSLTSWVTDGQRIFIVDSKGNLSEFDLAKTDSNNEKVKEEAKARAEAEKGKQLSLEKVTQHELVLPEGCIDFQKSMDSSISDRGTFKDGVMEGNSGVEIKHSVPVDVEGESHLAIQFECTTETGSTFVAVYSADGSKLSDIGISNFTAAPPVARFDLKMMEPADGGIRMRWGSVRTNGDGPLPDTMYLLEASAEAESVLSWNGEAFVQDVDNTTVYLPNGESIKLPTTSEAHELLEQISVGNLDDERFSGKLSQSMEEGTDKGEGAPRVMPIKHDPRFKKSLYVYGCGLKLADGIGISNAKIDTRDYFSYGGFPSSSSKKTNASSEDYWVACAYGTDEKPRDVGYGYLLFDGEKLPALYAVGLV</sequence>
<feature type="compositionally biased region" description="Polar residues" evidence="1">
    <location>
        <begin position="128"/>
        <end position="139"/>
    </location>
</feature>
<keyword evidence="2" id="KW-0472">Membrane</keyword>
<gene>
    <name evidence="3" type="ORF">HMPREF9306_00567</name>
</gene>
<evidence type="ECO:0000256" key="1">
    <source>
        <dbReference type="SAM" id="MobiDB-lite"/>
    </source>
</evidence>
<organism evidence="3 4">
    <name type="scientific">Propionimicrobium lymphophilum ACS-093-V-SCH5</name>
    <dbReference type="NCBI Taxonomy" id="883161"/>
    <lineage>
        <taxon>Bacteria</taxon>
        <taxon>Bacillati</taxon>
        <taxon>Actinomycetota</taxon>
        <taxon>Actinomycetes</taxon>
        <taxon>Propionibacteriales</taxon>
        <taxon>Propionibacteriaceae</taxon>
        <taxon>Propionimicrobium</taxon>
    </lineage>
</organism>